<keyword evidence="9" id="KW-1185">Reference proteome</keyword>
<keyword evidence="3 7" id="KW-1003">Cell membrane</keyword>
<evidence type="ECO:0000256" key="2">
    <source>
        <dbReference type="ARBA" id="ARBA00022448"/>
    </source>
</evidence>
<dbReference type="OrthoDB" id="214582at2157"/>
<evidence type="ECO:0000313" key="9">
    <source>
        <dbReference type="Proteomes" id="UP000281564"/>
    </source>
</evidence>
<dbReference type="PANTHER" id="PTHR30269">
    <property type="entry name" value="TRANSMEMBRANE PROTEIN YFCA"/>
    <property type="match status" value="1"/>
</dbReference>
<dbReference type="InterPro" id="IPR052017">
    <property type="entry name" value="TSUP"/>
</dbReference>
<comment type="subcellular location">
    <subcellularLocation>
        <location evidence="1 7">Cell membrane</location>
        <topology evidence="1 7">Multi-pass membrane protein</topology>
    </subcellularLocation>
</comment>
<dbReference type="PANTHER" id="PTHR30269:SF32">
    <property type="entry name" value="MEMBRANE TRANSPORTER PROTEIN-RELATED"/>
    <property type="match status" value="1"/>
</dbReference>
<feature type="transmembrane region" description="Helical" evidence="7">
    <location>
        <begin position="176"/>
        <end position="199"/>
    </location>
</feature>
<dbReference type="RefSeq" id="WP_120084552.1">
    <property type="nucleotide sequence ID" value="NZ_QMDW01000009.1"/>
</dbReference>
<dbReference type="Proteomes" id="UP000281564">
    <property type="component" value="Unassembled WGS sequence"/>
</dbReference>
<feature type="transmembrane region" description="Helical" evidence="7">
    <location>
        <begin position="141"/>
        <end position="164"/>
    </location>
</feature>
<sequence length="260" mass="26248">MIASFSPSLLVILVVVLLVSGAVNGVAGFGFALVGTMALATVIEPATAVVLMIIPILSANATLVSELSAPELTRCSRRFWPLMLAALGGTIIGMAVIDRLPSAPVRVGLGLLTLAFVGSRQSTLPLPSLGGGSDIDRGGTVGMLVVGGVSGLLFGATNVGVQLVAYLRSFDLSHGLFVSVVAMVFLGINAVRVVAAGALGLYPSAAVVALSVAAVVPSVLGVAIGRRLRRRVDSRHRAIAVLGLLSVIGVRLVLGGLGIA</sequence>
<evidence type="ECO:0000256" key="3">
    <source>
        <dbReference type="ARBA" id="ARBA00022475"/>
    </source>
</evidence>
<dbReference type="InterPro" id="IPR002781">
    <property type="entry name" value="TM_pro_TauE-like"/>
</dbReference>
<protein>
    <recommendedName>
        <fullName evidence="7">Probable membrane transporter protein</fullName>
    </recommendedName>
</protein>
<accession>A0A3A6Q5A9</accession>
<dbReference type="AlphaFoldDB" id="A0A3A6Q5A9"/>
<keyword evidence="6 7" id="KW-0472">Membrane</keyword>
<reference evidence="8 9" key="1">
    <citation type="submission" date="2018-06" db="EMBL/GenBank/DDBJ databases">
        <title>Halonotius sp. F13-13 a new haloarchaeeon isolated from a solar saltern from Isla Cristina, Huelva, Spain.</title>
        <authorList>
            <person name="Duran-Viseras A."/>
            <person name="Sanchez-Porro C."/>
            <person name="Ventosa A."/>
        </authorList>
    </citation>
    <scope>NUCLEOTIDE SEQUENCE [LARGE SCALE GENOMIC DNA]</scope>
    <source>
        <strain evidence="8 9">CECT 7525</strain>
    </source>
</reference>
<evidence type="ECO:0000256" key="5">
    <source>
        <dbReference type="ARBA" id="ARBA00022989"/>
    </source>
</evidence>
<feature type="transmembrane region" description="Helical" evidence="7">
    <location>
        <begin position="205"/>
        <end position="226"/>
    </location>
</feature>
<gene>
    <name evidence="8" type="ORF">DP106_07930</name>
</gene>
<organism evidence="8 9">
    <name type="scientific">Halonotius pteroides</name>
    <dbReference type="NCBI Taxonomy" id="268735"/>
    <lineage>
        <taxon>Archaea</taxon>
        <taxon>Methanobacteriati</taxon>
        <taxon>Methanobacteriota</taxon>
        <taxon>Stenosarchaea group</taxon>
        <taxon>Halobacteria</taxon>
        <taxon>Halobacteriales</taxon>
        <taxon>Haloferacaceae</taxon>
        <taxon>Halonotius</taxon>
    </lineage>
</organism>
<feature type="transmembrane region" description="Helical" evidence="7">
    <location>
        <begin position="79"/>
        <end position="97"/>
    </location>
</feature>
<proteinExistence type="inferred from homology"/>
<evidence type="ECO:0000256" key="7">
    <source>
        <dbReference type="RuleBase" id="RU363041"/>
    </source>
</evidence>
<feature type="transmembrane region" description="Helical" evidence="7">
    <location>
        <begin position="238"/>
        <end position="259"/>
    </location>
</feature>
<comment type="caution">
    <text evidence="8">The sequence shown here is derived from an EMBL/GenBank/DDBJ whole genome shotgun (WGS) entry which is preliminary data.</text>
</comment>
<dbReference type="GO" id="GO:0005886">
    <property type="term" value="C:plasma membrane"/>
    <property type="evidence" value="ECO:0007669"/>
    <property type="project" value="UniProtKB-SubCell"/>
</dbReference>
<evidence type="ECO:0000256" key="4">
    <source>
        <dbReference type="ARBA" id="ARBA00022692"/>
    </source>
</evidence>
<dbReference type="Pfam" id="PF01925">
    <property type="entry name" value="TauE"/>
    <property type="match status" value="1"/>
</dbReference>
<evidence type="ECO:0000313" key="8">
    <source>
        <dbReference type="EMBL" id="RJX49661.1"/>
    </source>
</evidence>
<keyword evidence="2" id="KW-0813">Transport</keyword>
<keyword evidence="4 7" id="KW-0812">Transmembrane</keyword>
<name>A0A3A6Q5A9_9EURY</name>
<keyword evidence="5 7" id="KW-1133">Transmembrane helix</keyword>
<feature type="transmembrane region" description="Helical" evidence="7">
    <location>
        <begin position="38"/>
        <end position="58"/>
    </location>
</feature>
<evidence type="ECO:0000256" key="1">
    <source>
        <dbReference type="ARBA" id="ARBA00004651"/>
    </source>
</evidence>
<evidence type="ECO:0000256" key="6">
    <source>
        <dbReference type="ARBA" id="ARBA00023136"/>
    </source>
</evidence>
<dbReference type="EMBL" id="QMDW01000009">
    <property type="protein sequence ID" value="RJX49661.1"/>
    <property type="molecule type" value="Genomic_DNA"/>
</dbReference>
<comment type="similarity">
    <text evidence="7">Belongs to the 4-toluene sulfonate uptake permease (TSUP) (TC 2.A.102) family.</text>
</comment>